<comment type="caution">
    <text evidence="12">The sequence shown here is derived from an EMBL/GenBank/DDBJ whole genome shotgun (WGS) entry which is preliminary data.</text>
</comment>
<evidence type="ECO:0000313" key="12">
    <source>
        <dbReference type="EMBL" id="CAK8697416.1"/>
    </source>
</evidence>
<protein>
    <recommendedName>
        <fullName evidence="9">Archaemetzincin-2</fullName>
    </recommendedName>
    <alternativeName>
        <fullName evidence="10">Archeobacterial metalloproteinase-like protein 2</fullName>
    </alternativeName>
</protein>
<proteinExistence type="inferred from homology"/>
<evidence type="ECO:0000256" key="11">
    <source>
        <dbReference type="SAM" id="MobiDB-lite"/>
    </source>
</evidence>
<dbReference type="PANTHER" id="PTHR32205:SF5">
    <property type="entry name" value="ARCHAEMETZINCIN-2"/>
    <property type="match status" value="1"/>
</dbReference>
<keyword evidence="13" id="KW-1185">Reference proteome</keyword>
<evidence type="ECO:0000256" key="5">
    <source>
        <dbReference type="ARBA" id="ARBA00022801"/>
    </source>
</evidence>
<evidence type="ECO:0000256" key="10">
    <source>
        <dbReference type="ARBA" id="ARBA00043240"/>
    </source>
</evidence>
<keyword evidence="7" id="KW-0482">Metalloprotease</keyword>
<dbReference type="InterPro" id="IPR024079">
    <property type="entry name" value="MetalloPept_cat_dom_sf"/>
</dbReference>
<evidence type="ECO:0000256" key="4">
    <source>
        <dbReference type="ARBA" id="ARBA00022723"/>
    </source>
</evidence>
<evidence type="ECO:0000256" key="6">
    <source>
        <dbReference type="ARBA" id="ARBA00022833"/>
    </source>
</evidence>
<organism evidence="12 13">
    <name type="scientific">Clavelina lepadiformis</name>
    <name type="common">Light-bulb sea squirt</name>
    <name type="synonym">Ascidia lepadiformis</name>
    <dbReference type="NCBI Taxonomy" id="159417"/>
    <lineage>
        <taxon>Eukaryota</taxon>
        <taxon>Metazoa</taxon>
        <taxon>Chordata</taxon>
        <taxon>Tunicata</taxon>
        <taxon>Ascidiacea</taxon>
        <taxon>Aplousobranchia</taxon>
        <taxon>Clavelinidae</taxon>
        <taxon>Clavelina</taxon>
    </lineage>
</organism>
<feature type="region of interest" description="Disordered" evidence="11">
    <location>
        <begin position="410"/>
        <end position="433"/>
    </location>
</feature>
<dbReference type="Proteomes" id="UP001642483">
    <property type="component" value="Unassembled WGS sequence"/>
</dbReference>
<dbReference type="SUPFAM" id="SSF55486">
    <property type="entry name" value="Metalloproteases ('zincins'), catalytic domain"/>
    <property type="match status" value="1"/>
</dbReference>
<name>A0ABP0H0A4_CLALP</name>
<sequence>MKDALWVAPSPGERKDALIGCNNVVKKSFKANFTPIQRQFFESEFFQPITIQAEADWLLNHDEDGQTYESFWRSFMLGGQSVEVGHKRPTRPQTVIGTRSSKSAITTPHKSKTICIVPLGSLPKTDECLGGKSFMLWLKSFCNMFFKKAKVVILPSMSVEETKCQYRVNQLTGKFQLRASDIITHLKKVKPSYAYCVIALTMIDLYPKPSWDFVYGLASSNDGVGLFSLARYDDIFYETWTQGKDVVRNNPDGSLDYSVFGNPILRLDGSSFQVCSKLLFRACKVMSHEICHMFGLKHCIWSACVMNGSNHLQESDRRPAFLCPVCLRKLQTILGFDLVKRYKSLRAWATEKFWEEFVYIEEKPQVQKSSKTGPSWARRSSLPDVTHSTVSSRKKQVKKIVASKPNLETIFASPPNQSESDKQKNAIKVAPPPLDSFSRFQQWLDDAITYLEEES</sequence>
<dbReference type="PANTHER" id="PTHR32205">
    <property type="entry name" value="ARCHAEMETZINCIN-2-RELATED"/>
    <property type="match status" value="1"/>
</dbReference>
<keyword evidence="4" id="KW-0479">Metal-binding</keyword>
<reference evidence="12 13" key="1">
    <citation type="submission" date="2024-02" db="EMBL/GenBank/DDBJ databases">
        <authorList>
            <person name="Daric V."/>
            <person name="Darras S."/>
        </authorList>
    </citation>
    <scope>NUCLEOTIDE SEQUENCE [LARGE SCALE GENOMIC DNA]</scope>
</reference>
<dbReference type="InterPro" id="IPR012962">
    <property type="entry name" value="Pept_M54_archaemetzincn"/>
</dbReference>
<keyword evidence="3" id="KW-0645">Protease</keyword>
<feature type="region of interest" description="Disordered" evidence="11">
    <location>
        <begin position="369"/>
        <end position="393"/>
    </location>
</feature>
<gene>
    <name evidence="12" type="ORF">CVLEPA_LOCUS30646</name>
</gene>
<keyword evidence="5" id="KW-0378">Hydrolase</keyword>
<evidence type="ECO:0000256" key="2">
    <source>
        <dbReference type="ARBA" id="ARBA00006954"/>
    </source>
</evidence>
<dbReference type="Gene3D" id="3.40.390.10">
    <property type="entry name" value="Collagenase (Catalytic Domain)"/>
    <property type="match status" value="1"/>
</dbReference>
<comment type="similarity">
    <text evidence="2">Belongs to the peptidase M54 family.</text>
</comment>
<dbReference type="CDD" id="cd11375">
    <property type="entry name" value="Peptidase_M54"/>
    <property type="match status" value="1"/>
</dbReference>
<dbReference type="InterPro" id="IPR052009">
    <property type="entry name" value="Archaemetzincin"/>
</dbReference>
<evidence type="ECO:0000256" key="7">
    <source>
        <dbReference type="ARBA" id="ARBA00023049"/>
    </source>
</evidence>
<evidence type="ECO:0000256" key="3">
    <source>
        <dbReference type="ARBA" id="ARBA00022670"/>
    </source>
</evidence>
<evidence type="ECO:0000256" key="9">
    <source>
        <dbReference type="ARBA" id="ARBA00040634"/>
    </source>
</evidence>
<keyword evidence="6" id="KW-0862">Zinc</keyword>
<dbReference type="EMBL" id="CAWYQH010000163">
    <property type="protein sequence ID" value="CAK8697416.1"/>
    <property type="molecule type" value="Genomic_DNA"/>
</dbReference>
<evidence type="ECO:0000256" key="1">
    <source>
        <dbReference type="ARBA" id="ARBA00001947"/>
    </source>
</evidence>
<dbReference type="Pfam" id="PF07998">
    <property type="entry name" value="Peptidase_M54"/>
    <property type="match status" value="1"/>
</dbReference>
<comment type="cofactor">
    <cofactor evidence="1">
        <name>Zn(2+)</name>
        <dbReference type="ChEBI" id="CHEBI:29105"/>
    </cofactor>
</comment>
<evidence type="ECO:0000313" key="13">
    <source>
        <dbReference type="Proteomes" id="UP001642483"/>
    </source>
</evidence>
<comment type="function">
    <text evidence="8">Probable zinc metalloprotease.</text>
</comment>
<accession>A0ABP0H0A4</accession>
<evidence type="ECO:0000256" key="8">
    <source>
        <dbReference type="ARBA" id="ARBA00024316"/>
    </source>
</evidence>